<dbReference type="AlphaFoldDB" id="A0A4V2Y5I3"/>
<name>A0A4V2Y5I3_9ACTN</name>
<dbReference type="EMBL" id="SMKO01000341">
    <property type="protein sequence ID" value="TDC84375.1"/>
    <property type="molecule type" value="Genomic_DNA"/>
</dbReference>
<comment type="caution">
    <text evidence="2">The sequence shown here is derived from an EMBL/GenBank/DDBJ whole genome shotgun (WGS) entry which is preliminary data.</text>
</comment>
<feature type="compositionally biased region" description="Polar residues" evidence="1">
    <location>
        <begin position="70"/>
        <end position="86"/>
    </location>
</feature>
<sequence length="127" mass="14194">MLKLHKEPEPLSLSGFAEAVIPLGLRPFSTRSRRPVDGCVVVFVYTGEIRAYDVMFMIQRDGKPTRSGRRSPTTGESARPSISSPTPLRGPYRRDIKGVRNLLLDLRRVTDPQLLGIEGHNGRDHSD</sequence>
<proteinExistence type="predicted"/>
<feature type="region of interest" description="Disordered" evidence="1">
    <location>
        <begin position="60"/>
        <end position="94"/>
    </location>
</feature>
<evidence type="ECO:0000313" key="3">
    <source>
        <dbReference type="Proteomes" id="UP000295258"/>
    </source>
</evidence>
<protein>
    <submittedName>
        <fullName evidence="2">Uncharacterized protein</fullName>
    </submittedName>
</protein>
<dbReference type="RefSeq" id="WP_132606731.1">
    <property type="nucleotide sequence ID" value="NZ_SMKO01000341.1"/>
</dbReference>
<keyword evidence="3" id="KW-1185">Reference proteome</keyword>
<reference evidence="2 3" key="1">
    <citation type="submission" date="2019-03" db="EMBL/GenBank/DDBJ databases">
        <title>Draft genome sequences of novel Actinobacteria.</title>
        <authorList>
            <person name="Sahin N."/>
            <person name="Ay H."/>
            <person name="Saygin H."/>
        </authorList>
    </citation>
    <scope>NUCLEOTIDE SEQUENCE [LARGE SCALE GENOMIC DNA]</scope>
    <source>
        <strain evidence="2 3">KC310</strain>
    </source>
</reference>
<organism evidence="2 3">
    <name type="scientific">Nonomuraea deserti</name>
    <dbReference type="NCBI Taxonomy" id="1848322"/>
    <lineage>
        <taxon>Bacteria</taxon>
        <taxon>Bacillati</taxon>
        <taxon>Actinomycetota</taxon>
        <taxon>Actinomycetes</taxon>
        <taxon>Streptosporangiales</taxon>
        <taxon>Streptosporangiaceae</taxon>
        <taxon>Nonomuraea</taxon>
    </lineage>
</organism>
<dbReference type="Proteomes" id="UP000295258">
    <property type="component" value="Unassembled WGS sequence"/>
</dbReference>
<evidence type="ECO:0000256" key="1">
    <source>
        <dbReference type="SAM" id="MobiDB-lite"/>
    </source>
</evidence>
<evidence type="ECO:0000313" key="2">
    <source>
        <dbReference type="EMBL" id="TDC84375.1"/>
    </source>
</evidence>
<gene>
    <name evidence="2" type="ORF">E1292_49470</name>
</gene>
<accession>A0A4V2Y5I3</accession>